<evidence type="ECO:0000313" key="3">
    <source>
        <dbReference type="Proteomes" id="UP000722121"/>
    </source>
</evidence>
<dbReference type="Gene3D" id="2.40.160.50">
    <property type="entry name" value="membrane protein fhac: a member of the omp85/tpsb transporter family"/>
    <property type="match status" value="1"/>
</dbReference>
<name>A0ABS3AQW0_9BACT</name>
<dbReference type="Pfam" id="PF03865">
    <property type="entry name" value="ShlB"/>
    <property type="match status" value="1"/>
</dbReference>
<accession>A0ABS3AQW0</accession>
<feature type="domain" description="Haemolysin activator HlyB C-terminal" evidence="1">
    <location>
        <begin position="245"/>
        <end position="554"/>
    </location>
</feature>
<sequence>MKLNTLFLTTLLLSLGIVPYTTPLWAEEAPKTTLSAETPPAESVDKQYIIHTVQLKYIHDHADNPPLASLMNIPFTLGKRDSDYIAPEEGTPSIQTTFADISSLSPPDLFSSSAILHMGRVIVDHLNSLHFLGINVFVDSNEIDKAGKDVRKADDYNITLLINLIPVGEVTVVDMNQAADIDKDNQPAFLLQIAQSSPIQPGDLIHQGKLNDYVFSLNRSPSKKVNVQLTSSEQGNLAKLSYLLQKKRPIHLYANLSNTGTTSSRRWVERFGAIIYRPITSDDIFSAEYVTTDFRIVHSVQGLYEIATRSTSDIRFKAKAGWSEFTSSEFNIPNTSFKGSQNQLSLEITKTLLQRHDFFFDAFVKGTLQHLFVDNTVLGSSRKTKNNLFLAVLGIRFEQKRPRSTLYGEVYIEQNVSSLAKTKREDLTLLGRETIADRWKTVTATLVASTYLGRLSHHELAFRGSGTDAFNYRLIPQIQGAIGGVHTVRGYPQAIAVGDTTWFGQAEYKYHFPWKQPNWRGQAILFFDGGKALITRPLSFETSKTLVGTGVGLKIDYKTYAQIHADWGVALKNIPADHISNGYHTVNLSLTLIY</sequence>
<dbReference type="PANTHER" id="PTHR34597:SF3">
    <property type="entry name" value="OUTER MEMBRANE TRANSPORTER CDIB"/>
    <property type="match status" value="1"/>
</dbReference>
<proteinExistence type="predicted"/>
<comment type="caution">
    <text evidence="2">The sequence shown here is derived from an EMBL/GenBank/DDBJ whole genome shotgun (WGS) entry which is preliminary data.</text>
</comment>
<dbReference type="InterPro" id="IPR051544">
    <property type="entry name" value="TPS_OM_transporter"/>
</dbReference>
<evidence type="ECO:0000313" key="2">
    <source>
        <dbReference type="EMBL" id="MBN4066474.1"/>
    </source>
</evidence>
<dbReference type="PANTHER" id="PTHR34597">
    <property type="entry name" value="SLR1661 PROTEIN"/>
    <property type="match status" value="1"/>
</dbReference>
<keyword evidence="3" id="KW-1185">Reference proteome</keyword>
<reference evidence="2 3" key="1">
    <citation type="submission" date="2021-02" db="EMBL/GenBank/DDBJ databases">
        <title>Activity-based single-cell genomes from oceanic crustal fluid captures similar information to metagenomic and metatranscriptomic surveys with orders of magnitude less sampling.</title>
        <authorList>
            <person name="D'Angelo T.S."/>
            <person name="Orcutt B.N."/>
        </authorList>
    </citation>
    <scope>NUCLEOTIDE SEQUENCE [LARGE SCALE GENOMIC DNA]</scope>
    <source>
        <strain evidence="2">AH-315-G07</strain>
    </source>
</reference>
<organism evidence="2 3">
    <name type="scientific">Simkania negevensis</name>
    <dbReference type="NCBI Taxonomy" id="83561"/>
    <lineage>
        <taxon>Bacteria</taxon>
        <taxon>Pseudomonadati</taxon>
        <taxon>Chlamydiota</taxon>
        <taxon>Chlamydiia</taxon>
        <taxon>Parachlamydiales</taxon>
        <taxon>Simkaniaceae</taxon>
        <taxon>Simkania</taxon>
    </lineage>
</organism>
<dbReference type="Proteomes" id="UP000722121">
    <property type="component" value="Unassembled WGS sequence"/>
</dbReference>
<evidence type="ECO:0000259" key="1">
    <source>
        <dbReference type="Pfam" id="PF03865"/>
    </source>
</evidence>
<gene>
    <name evidence="2" type="ORF">JYU14_00110</name>
</gene>
<protein>
    <submittedName>
        <fullName evidence="2">ShlB/FhaC/HecB family hemolysin secretion/activation protein</fullName>
    </submittedName>
</protein>
<dbReference type="InterPro" id="IPR005565">
    <property type="entry name" value="Hemolysn_activator_HlyB_C"/>
</dbReference>
<dbReference type="EMBL" id="JAFITR010000001">
    <property type="protein sequence ID" value="MBN4066474.1"/>
    <property type="molecule type" value="Genomic_DNA"/>
</dbReference>